<evidence type="ECO:0000313" key="3">
    <source>
        <dbReference type="Proteomes" id="UP000297245"/>
    </source>
</evidence>
<dbReference type="EMBL" id="ML179107">
    <property type="protein sequence ID" value="THV00219.1"/>
    <property type="molecule type" value="Genomic_DNA"/>
</dbReference>
<keyword evidence="1" id="KW-0812">Transmembrane</keyword>
<keyword evidence="1" id="KW-1133">Transmembrane helix</keyword>
<dbReference type="OrthoDB" id="2751465at2759"/>
<evidence type="ECO:0000313" key="2">
    <source>
        <dbReference type="EMBL" id="THV00219.1"/>
    </source>
</evidence>
<dbReference type="Proteomes" id="UP000297245">
    <property type="component" value="Unassembled WGS sequence"/>
</dbReference>
<name>A0A4S8MDS9_DENBC</name>
<protein>
    <submittedName>
        <fullName evidence="2">Uncharacterized protein</fullName>
    </submittedName>
</protein>
<feature type="transmembrane region" description="Helical" evidence="1">
    <location>
        <begin position="207"/>
        <end position="229"/>
    </location>
</feature>
<proteinExistence type="predicted"/>
<feature type="transmembrane region" description="Helical" evidence="1">
    <location>
        <begin position="169"/>
        <end position="187"/>
    </location>
</feature>
<reference evidence="2 3" key="1">
    <citation type="journal article" date="2019" name="Nat. Ecol. Evol.">
        <title>Megaphylogeny resolves global patterns of mushroom evolution.</title>
        <authorList>
            <person name="Varga T."/>
            <person name="Krizsan K."/>
            <person name="Foldi C."/>
            <person name="Dima B."/>
            <person name="Sanchez-Garcia M."/>
            <person name="Sanchez-Ramirez S."/>
            <person name="Szollosi G.J."/>
            <person name="Szarkandi J.G."/>
            <person name="Papp V."/>
            <person name="Albert L."/>
            <person name="Andreopoulos W."/>
            <person name="Angelini C."/>
            <person name="Antonin V."/>
            <person name="Barry K.W."/>
            <person name="Bougher N.L."/>
            <person name="Buchanan P."/>
            <person name="Buyck B."/>
            <person name="Bense V."/>
            <person name="Catcheside P."/>
            <person name="Chovatia M."/>
            <person name="Cooper J."/>
            <person name="Damon W."/>
            <person name="Desjardin D."/>
            <person name="Finy P."/>
            <person name="Geml J."/>
            <person name="Haridas S."/>
            <person name="Hughes K."/>
            <person name="Justo A."/>
            <person name="Karasinski D."/>
            <person name="Kautmanova I."/>
            <person name="Kiss B."/>
            <person name="Kocsube S."/>
            <person name="Kotiranta H."/>
            <person name="LaButti K.M."/>
            <person name="Lechner B.E."/>
            <person name="Liimatainen K."/>
            <person name="Lipzen A."/>
            <person name="Lukacs Z."/>
            <person name="Mihaltcheva S."/>
            <person name="Morgado L.N."/>
            <person name="Niskanen T."/>
            <person name="Noordeloos M.E."/>
            <person name="Ohm R.A."/>
            <person name="Ortiz-Santana B."/>
            <person name="Ovrebo C."/>
            <person name="Racz N."/>
            <person name="Riley R."/>
            <person name="Savchenko A."/>
            <person name="Shiryaev A."/>
            <person name="Soop K."/>
            <person name="Spirin V."/>
            <person name="Szebenyi C."/>
            <person name="Tomsovsky M."/>
            <person name="Tulloss R.E."/>
            <person name="Uehling J."/>
            <person name="Grigoriev I.V."/>
            <person name="Vagvolgyi C."/>
            <person name="Papp T."/>
            <person name="Martin F.M."/>
            <person name="Miettinen O."/>
            <person name="Hibbett D.S."/>
            <person name="Nagy L.G."/>
        </authorList>
    </citation>
    <scope>NUCLEOTIDE SEQUENCE [LARGE SCALE GENOMIC DNA]</scope>
    <source>
        <strain evidence="2 3">CBS 962.96</strain>
    </source>
</reference>
<feature type="transmembrane region" description="Helical" evidence="1">
    <location>
        <begin position="48"/>
        <end position="70"/>
    </location>
</feature>
<feature type="transmembrane region" description="Helical" evidence="1">
    <location>
        <begin position="128"/>
        <end position="149"/>
    </location>
</feature>
<gene>
    <name evidence="2" type="ORF">K435DRAFT_657547</name>
</gene>
<feature type="transmembrane region" description="Helical" evidence="1">
    <location>
        <begin position="6"/>
        <end position="28"/>
    </location>
</feature>
<keyword evidence="3" id="KW-1185">Reference proteome</keyword>
<accession>A0A4S8MDS9</accession>
<dbReference type="AlphaFoldDB" id="A0A4S8MDS9"/>
<keyword evidence="1" id="KW-0472">Membrane</keyword>
<organism evidence="2 3">
    <name type="scientific">Dendrothele bispora (strain CBS 962.96)</name>
    <dbReference type="NCBI Taxonomy" id="1314807"/>
    <lineage>
        <taxon>Eukaryota</taxon>
        <taxon>Fungi</taxon>
        <taxon>Dikarya</taxon>
        <taxon>Basidiomycota</taxon>
        <taxon>Agaricomycotina</taxon>
        <taxon>Agaricomycetes</taxon>
        <taxon>Agaricomycetidae</taxon>
        <taxon>Agaricales</taxon>
        <taxon>Agaricales incertae sedis</taxon>
        <taxon>Dendrothele</taxon>
    </lineage>
</organism>
<evidence type="ECO:0000256" key="1">
    <source>
        <dbReference type="SAM" id="Phobius"/>
    </source>
</evidence>
<sequence length="265" mass="29284">MAITVAKAHLIGSILEAVGYGFYVAIFLESLKILSLRRKRFPSGARRFVTTISLFILVTVYNVLSLSRVVSAFTDTPGRPFTADKHYAIINDALTITKQAFYNATTLCSDAFFIYRVFIVWNRKVTHIALPTLLLGADIAVMIVDTASFAKAVPGENVMRNEVTRLVTVVYSVTLALNLICTIMIAFKIWSVQRSVAVLVSTSKEFYTAISVIVESAAVYSICLIALIVCSTMQSPVMFILLEPVCSRWLKNSQADSKQMSTLIV</sequence>